<sequence length="453" mass="50624">MGQREDELERTDGGVVVVKPKPKKGLASKAIDWLEWAFVKLMHDPNRPLHYLSGNFAPVDETPPLTDLPVKGHLPIGDLKGMFGLIMVNMQMLRAKLKVLDVSYGVGTANTALIYHHGKLLALSEADKPYAIKVLEDGDLQTIGMLDYDKRLSHSFTAHPKVDPFTGEMFTFGYSHTPPYITYRVISKEGVMQDPVPITVADPIMMHDFAITENYAVFMDLPLYFRPKEMVKDSKFIFSFDPTKKARFGILHANAWEEGDEVVLITCRLQNPDLDMVNGSVKEKLENFTNELYEMRFNLKRGLASQKRLSVSAVDFPRVNESYTGRKQHYVYATILDSIAKVTGIVKFDLHAEPETGKEKLEVGGNVNGIFDLGPGRFGSEAIFVPRQPGTTSEEDDGYLIFFVHDENTGKSAVNVIDAKTMSADPVAVVELPKRVPYGFHAFFVTEVGTSLP</sequence>
<comment type="cofactor">
    <cofactor evidence="8">
        <name>Fe(2+)</name>
        <dbReference type="ChEBI" id="CHEBI:29033"/>
    </cofactor>
    <text evidence="8">Binds 1 Fe(2+) ion per subunit.</text>
</comment>
<name>A0AAW2RK84_9LAMI</name>
<dbReference type="EMBL" id="JACGWK010000001">
    <property type="protein sequence ID" value="KAL0379878.1"/>
    <property type="molecule type" value="Genomic_DNA"/>
</dbReference>
<evidence type="ECO:0000256" key="1">
    <source>
        <dbReference type="ARBA" id="ARBA00006787"/>
    </source>
</evidence>
<feature type="binding site" evidence="8">
    <location>
        <position position="159"/>
    </location>
    <ligand>
        <name>Fe cation</name>
        <dbReference type="ChEBI" id="CHEBI:24875"/>
        <note>catalytic</note>
    </ligand>
</feature>
<comment type="catalytic activity">
    <reaction evidence="7">
        <text>all-trans-zeaxanthin + 2 O2 = 4,9-dimethyldodeca-2,4,6,8,10-pentaenedial + 2 (3R)-hydroxy-beta-ionone</text>
        <dbReference type="Rhea" id="RHEA:26393"/>
        <dbReference type="ChEBI" id="CHEBI:15379"/>
        <dbReference type="ChEBI" id="CHEBI:27547"/>
        <dbReference type="ChEBI" id="CHEBI:53171"/>
        <dbReference type="ChEBI" id="CHEBI:53173"/>
        <dbReference type="EC" id="1.14.99.n4"/>
    </reaction>
</comment>
<reference evidence="9" key="1">
    <citation type="submission" date="2020-06" db="EMBL/GenBank/DDBJ databases">
        <authorList>
            <person name="Li T."/>
            <person name="Hu X."/>
            <person name="Zhang T."/>
            <person name="Song X."/>
            <person name="Zhang H."/>
            <person name="Dai N."/>
            <person name="Sheng W."/>
            <person name="Hou X."/>
            <person name="Wei L."/>
        </authorList>
    </citation>
    <scope>NUCLEOTIDE SEQUENCE</scope>
    <source>
        <strain evidence="9">G01</strain>
        <tissue evidence="9">Leaf</tissue>
    </source>
</reference>
<dbReference type="GO" id="GO:0046872">
    <property type="term" value="F:metal ion binding"/>
    <property type="evidence" value="ECO:0007669"/>
    <property type="project" value="UniProtKB-KW"/>
</dbReference>
<evidence type="ECO:0000256" key="8">
    <source>
        <dbReference type="PIRSR" id="PIRSR604294-1"/>
    </source>
</evidence>
<evidence type="ECO:0000256" key="3">
    <source>
        <dbReference type="ARBA" id="ARBA00022964"/>
    </source>
</evidence>
<dbReference type="PANTHER" id="PTHR10543:SF89">
    <property type="entry name" value="CAROTENOID 9,10(9',10')-CLEAVAGE DIOXYGENASE 1"/>
    <property type="match status" value="1"/>
</dbReference>
<comment type="similarity">
    <text evidence="1">Belongs to the carotenoid oxygenase family.</text>
</comment>
<organism evidence="9">
    <name type="scientific">Sesamum angustifolium</name>
    <dbReference type="NCBI Taxonomy" id="2727405"/>
    <lineage>
        <taxon>Eukaryota</taxon>
        <taxon>Viridiplantae</taxon>
        <taxon>Streptophyta</taxon>
        <taxon>Embryophyta</taxon>
        <taxon>Tracheophyta</taxon>
        <taxon>Spermatophyta</taxon>
        <taxon>Magnoliopsida</taxon>
        <taxon>eudicotyledons</taxon>
        <taxon>Gunneridae</taxon>
        <taxon>Pentapetalae</taxon>
        <taxon>asterids</taxon>
        <taxon>lamiids</taxon>
        <taxon>Lamiales</taxon>
        <taxon>Pedaliaceae</taxon>
        <taxon>Sesamum</taxon>
    </lineage>
</organism>
<keyword evidence="4" id="KW-0560">Oxidoreductase</keyword>
<dbReference type="AlphaFoldDB" id="A0AAW2RK84"/>
<keyword evidence="3 9" id="KW-0223">Dioxygenase</keyword>
<proteinExistence type="inferred from homology"/>
<dbReference type="GO" id="GO:0016121">
    <property type="term" value="P:carotene catabolic process"/>
    <property type="evidence" value="ECO:0007669"/>
    <property type="project" value="TreeGrafter"/>
</dbReference>
<dbReference type="PANTHER" id="PTHR10543">
    <property type="entry name" value="BETA-CAROTENE DIOXYGENASE"/>
    <property type="match status" value="1"/>
</dbReference>
<reference evidence="9" key="2">
    <citation type="journal article" date="2024" name="Plant">
        <title>Genomic evolution and insights into agronomic trait innovations of Sesamum species.</title>
        <authorList>
            <person name="Miao H."/>
            <person name="Wang L."/>
            <person name="Qu L."/>
            <person name="Liu H."/>
            <person name="Sun Y."/>
            <person name="Le M."/>
            <person name="Wang Q."/>
            <person name="Wei S."/>
            <person name="Zheng Y."/>
            <person name="Lin W."/>
            <person name="Duan Y."/>
            <person name="Cao H."/>
            <person name="Xiong S."/>
            <person name="Wang X."/>
            <person name="Wei L."/>
            <person name="Li C."/>
            <person name="Ma Q."/>
            <person name="Ju M."/>
            <person name="Zhao R."/>
            <person name="Li G."/>
            <person name="Mu C."/>
            <person name="Tian Q."/>
            <person name="Mei H."/>
            <person name="Zhang T."/>
            <person name="Gao T."/>
            <person name="Zhang H."/>
        </authorList>
    </citation>
    <scope>NUCLEOTIDE SEQUENCE</scope>
    <source>
        <strain evidence="9">G01</strain>
    </source>
</reference>
<dbReference type="EC" id="1.14.99.n4" evidence="6"/>
<evidence type="ECO:0000256" key="5">
    <source>
        <dbReference type="ARBA" id="ARBA00023004"/>
    </source>
</evidence>
<dbReference type="GO" id="GO:0010436">
    <property type="term" value="F:carotenoid dioxygenase activity"/>
    <property type="evidence" value="ECO:0007669"/>
    <property type="project" value="TreeGrafter"/>
</dbReference>
<evidence type="ECO:0000256" key="2">
    <source>
        <dbReference type="ARBA" id="ARBA00022723"/>
    </source>
</evidence>
<evidence type="ECO:0000313" key="9">
    <source>
        <dbReference type="EMBL" id="KAL0379878.1"/>
    </source>
</evidence>
<evidence type="ECO:0000256" key="4">
    <source>
        <dbReference type="ARBA" id="ARBA00023002"/>
    </source>
</evidence>
<dbReference type="InterPro" id="IPR004294">
    <property type="entry name" value="Carotenoid_Oase"/>
</dbReference>
<dbReference type="Pfam" id="PF03055">
    <property type="entry name" value="RPE65"/>
    <property type="match status" value="2"/>
</dbReference>
<gene>
    <name evidence="9" type="ORF">Sangu_0052100</name>
</gene>
<evidence type="ECO:0000256" key="6">
    <source>
        <dbReference type="ARBA" id="ARBA00039084"/>
    </source>
</evidence>
<accession>A0AAW2RK84</accession>
<keyword evidence="5 8" id="KW-0408">Iron</keyword>
<keyword evidence="2 8" id="KW-0479">Metal-binding</keyword>
<feature type="binding site" evidence="8">
    <location>
        <position position="207"/>
    </location>
    <ligand>
        <name>Fe cation</name>
        <dbReference type="ChEBI" id="CHEBI:24875"/>
        <note>catalytic</note>
    </ligand>
</feature>
<protein>
    <recommendedName>
        <fullName evidence="6">carotenoid 9,10-dioxygenase</fullName>
        <ecNumber evidence="6">1.14.99.n4</ecNumber>
    </recommendedName>
</protein>
<comment type="caution">
    <text evidence="9">The sequence shown here is derived from an EMBL/GenBank/DDBJ whole genome shotgun (WGS) entry which is preliminary data.</text>
</comment>
<dbReference type="GO" id="GO:0009570">
    <property type="term" value="C:chloroplast stroma"/>
    <property type="evidence" value="ECO:0007669"/>
    <property type="project" value="TreeGrafter"/>
</dbReference>
<feature type="binding site" evidence="8">
    <location>
        <position position="441"/>
    </location>
    <ligand>
        <name>Fe cation</name>
        <dbReference type="ChEBI" id="CHEBI:24875"/>
        <note>catalytic</note>
    </ligand>
</feature>
<evidence type="ECO:0000256" key="7">
    <source>
        <dbReference type="ARBA" id="ARBA00048709"/>
    </source>
</evidence>